<dbReference type="AlphaFoldDB" id="C0QF91"/>
<protein>
    <submittedName>
        <fullName evidence="1">Uncharacterized protein</fullName>
    </submittedName>
</protein>
<dbReference type="STRING" id="177437.HRM2_01650"/>
<dbReference type="HOGENOM" id="CLU_2860334_0_0_7"/>
<gene>
    <name evidence="1" type="ordered locus">HRM2_01650</name>
</gene>
<name>C0QF91_DESAH</name>
<keyword evidence="2" id="KW-1185">Reference proteome</keyword>
<reference evidence="1 2" key="1">
    <citation type="journal article" date="2009" name="Environ. Microbiol.">
        <title>Genome sequence of Desulfobacterium autotrophicum HRM2, a marine sulfate reducer oxidizing organic carbon completely to carbon dioxide.</title>
        <authorList>
            <person name="Strittmatter A.W."/>
            <person name="Liesegang H."/>
            <person name="Rabus R."/>
            <person name="Decker I."/>
            <person name="Amann J."/>
            <person name="Andres S."/>
            <person name="Henne A."/>
            <person name="Fricke W.F."/>
            <person name="Martinez-Arias R."/>
            <person name="Bartels D."/>
            <person name="Goesmann A."/>
            <person name="Krause L."/>
            <person name="Puehler A."/>
            <person name="Klenk H.P."/>
            <person name="Richter M."/>
            <person name="Schuler M."/>
            <person name="Gloeckner F.O."/>
            <person name="Meyerdierks A."/>
            <person name="Gottschalk G."/>
            <person name="Amann R."/>
        </authorList>
    </citation>
    <scope>NUCLEOTIDE SEQUENCE [LARGE SCALE GENOMIC DNA]</scope>
    <source>
        <strain evidence="2">ATCC 43914 / DSM 3382 / HRM2</strain>
    </source>
</reference>
<dbReference type="KEGG" id="dat:HRM2_01650"/>
<organism evidence="1 2">
    <name type="scientific">Desulforapulum autotrophicum (strain ATCC 43914 / DSM 3382 / VKM B-1955 / HRM2)</name>
    <name type="common">Desulfobacterium autotrophicum</name>
    <dbReference type="NCBI Taxonomy" id="177437"/>
    <lineage>
        <taxon>Bacteria</taxon>
        <taxon>Pseudomonadati</taxon>
        <taxon>Thermodesulfobacteriota</taxon>
        <taxon>Desulfobacteria</taxon>
        <taxon>Desulfobacterales</taxon>
        <taxon>Desulfobacteraceae</taxon>
        <taxon>Desulforapulum</taxon>
    </lineage>
</organism>
<accession>C0QF91</accession>
<dbReference type="Proteomes" id="UP000000442">
    <property type="component" value="Chromosome"/>
</dbReference>
<evidence type="ECO:0000313" key="2">
    <source>
        <dbReference type="Proteomes" id="UP000000442"/>
    </source>
</evidence>
<evidence type="ECO:0000313" key="1">
    <source>
        <dbReference type="EMBL" id="ACN13287.1"/>
    </source>
</evidence>
<dbReference type="EMBL" id="CP001087">
    <property type="protein sequence ID" value="ACN13287.1"/>
    <property type="molecule type" value="Genomic_DNA"/>
</dbReference>
<sequence>MHFCSAWKADKMLLKAWNLIRDSASNKTSLTLIIKVEVRKLIFMLKELDLGPKNMYDGYGFSLM</sequence>
<proteinExistence type="predicted"/>